<comment type="caution">
    <text evidence="3">The sequence shown here is derived from an EMBL/GenBank/DDBJ whole genome shotgun (WGS) entry which is preliminary data.</text>
</comment>
<protein>
    <recommendedName>
        <fullName evidence="1">Ubiquinone biosynthesis accessory factor UbiT</fullName>
    </recommendedName>
</protein>
<comment type="function">
    <text evidence="1">Required for O(2)-independent ubiquinone (coenzyme Q) biosynthesis. Likely functions as an accessory factor.</text>
</comment>
<dbReference type="Proteomes" id="UP000838672">
    <property type="component" value="Unassembled WGS sequence"/>
</dbReference>
<keyword evidence="4" id="KW-1185">Reference proteome</keyword>
<dbReference type="InterPro" id="IPR016830">
    <property type="entry name" value="UbiT"/>
</dbReference>
<evidence type="ECO:0000313" key="3">
    <source>
        <dbReference type="EMBL" id="CAH0534318.1"/>
    </source>
</evidence>
<evidence type="ECO:0000313" key="4">
    <source>
        <dbReference type="Proteomes" id="UP000838672"/>
    </source>
</evidence>
<dbReference type="Pfam" id="PF02036">
    <property type="entry name" value="SCP2"/>
    <property type="match status" value="1"/>
</dbReference>
<dbReference type="EMBL" id="CAKLDI010000001">
    <property type="protein sequence ID" value="CAH0534318.1"/>
    <property type="molecule type" value="Genomic_DNA"/>
</dbReference>
<dbReference type="Gene3D" id="3.30.1050.10">
    <property type="entry name" value="SCP2 sterol-binding domain"/>
    <property type="match status" value="1"/>
</dbReference>
<evidence type="ECO:0000256" key="1">
    <source>
        <dbReference type="HAMAP-Rule" id="MF_02231"/>
    </source>
</evidence>
<gene>
    <name evidence="3" type="primary">ubiJ_2</name>
    <name evidence="1" type="synonym">ubiT</name>
    <name evidence="3" type="ORF">VST7929_02241</name>
</gene>
<comment type="pathway">
    <text evidence="1">Cofactor biosynthesis; ubiquinone biosynthesis.</text>
</comment>
<dbReference type="InterPro" id="IPR036527">
    <property type="entry name" value="SCP2_sterol-bd_dom_sf"/>
</dbReference>
<sequence>MFKQLHAACVAKAPQFLRHPAKLMPFRAKQQLLLPLLNRLFAEAIEEGDLDFLSDRWLKLEVTDLDVVHYISFVDNALVMAEQVPQFDVSFSANTNDLILVAGRKEDPDTLFFQRRLRIEGDTELGLELKNLMDNIDWQAMPSYMSWPLVKLSGFVEQGMAHQQSKAMAL</sequence>
<dbReference type="PIRSF" id="PIRSF025550">
    <property type="entry name" value="UCP025550_lpd_carrier"/>
    <property type="match status" value="1"/>
</dbReference>
<dbReference type="InterPro" id="IPR003033">
    <property type="entry name" value="SCP2_sterol-bd_dom"/>
</dbReference>
<evidence type="ECO:0000259" key="2">
    <source>
        <dbReference type="Pfam" id="PF02036"/>
    </source>
</evidence>
<dbReference type="HAMAP" id="MF_02231">
    <property type="entry name" value="UbiT"/>
    <property type="match status" value="1"/>
</dbReference>
<dbReference type="RefSeq" id="WP_237466811.1">
    <property type="nucleotide sequence ID" value="NZ_CAKLDI010000001.1"/>
</dbReference>
<comment type="similarity">
    <text evidence="1">Belongs to the UbiT family.</text>
</comment>
<reference evidence="3" key="1">
    <citation type="submission" date="2021-11" db="EMBL/GenBank/DDBJ databases">
        <authorList>
            <person name="Rodrigo-Torres L."/>
            <person name="Arahal R. D."/>
            <person name="Lucena T."/>
        </authorList>
    </citation>
    <scope>NUCLEOTIDE SEQUENCE</scope>
    <source>
        <strain evidence="3">CECT 7929</strain>
    </source>
</reference>
<keyword evidence="1" id="KW-0831">Ubiquinone biosynthesis</keyword>
<feature type="domain" description="SCP2" evidence="2">
    <location>
        <begin position="38"/>
        <end position="134"/>
    </location>
</feature>
<dbReference type="SUPFAM" id="SSF55718">
    <property type="entry name" value="SCP-like"/>
    <property type="match status" value="1"/>
</dbReference>
<keyword evidence="3" id="KW-0830">Ubiquinone</keyword>
<proteinExistence type="inferred from homology"/>
<accession>A0ABM8ZVF9</accession>
<organism evidence="3 4">
    <name type="scientific">Vibrio stylophorae</name>
    <dbReference type="NCBI Taxonomy" id="659351"/>
    <lineage>
        <taxon>Bacteria</taxon>
        <taxon>Pseudomonadati</taxon>
        <taxon>Pseudomonadota</taxon>
        <taxon>Gammaproteobacteria</taxon>
        <taxon>Vibrionales</taxon>
        <taxon>Vibrionaceae</taxon>
        <taxon>Vibrio</taxon>
    </lineage>
</organism>
<name>A0ABM8ZVF9_9VIBR</name>